<evidence type="ECO:0000313" key="2">
    <source>
        <dbReference type="Proteomes" id="UP000030689"/>
    </source>
</evidence>
<dbReference type="eggNOG" id="ENOG502QRCM">
    <property type="taxonomic scope" value="Eukaryota"/>
</dbReference>
<dbReference type="KEGG" id="eus:EUTSA_v10010310mg"/>
<dbReference type="EMBL" id="KI517435">
    <property type="protein sequence ID" value="ESQ44878.1"/>
    <property type="molecule type" value="Genomic_DNA"/>
</dbReference>
<dbReference type="PANTHER" id="PTHR31300">
    <property type="entry name" value="LIPASE"/>
    <property type="match status" value="1"/>
</dbReference>
<dbReference type="OMA" id="CDGNVAW"/>
<dbReference type="PANTHER" id="PTHR31300:SF32">
    <property type="entry name" value="FACTOR C SUBUNIT, PUTATIVE (DUF620)-RELATED"/>
    <property type="match status" value="1"/>
</dbReference>
<dbReference type="Pfam" id="PF04788">
    <property type="entry name" value="DUF620"/>
    <property type="match status" value="1"/>
</dbReference>
<accession>V4LYA1</accession>
<keyword evidence="2" id="KW-1185">Reference proteome</keyword>
<sequence>MRTLCPNFDREDGLETVLEVPMPEELFCSDNNNKSGAWQSVKSSLLRSPPDNSSSLATLFGGRDAQIQMLLGIVGAPSIPLPVSSDHDLLHYPISKLIKNQSIQAAMAKYIVKQYTAAAGGEAALSGVESMYAMGKVKMGVTDFCAAKTLNGKRKQKMVRIRNVNNGNGGEMGGFVLWKKGSSQWSLELVVSGCKVSAGCDGNVAWKQSPWLAHSHASNNEPSGPLRRFLQGLDPKTTANMFAGSVCIGEKVVNDEECFVLKLETQPSGLKSSSKSGMETVKHTVWGCFSQRTGLLVQLEDTCLVRIKTGPEEEDMVLWETTAETMIEDYKTVDGIQIAHRGRTRVSLLRLDESLESHSKTTMEESWEIEEVGFNVKGLSSDFFLPPGDLRTKEDEQSGFNFGDYSSPMLLPLKIRKLRISGDRISGLNRRFTDIRPDIRFQNFQNLNKRITDNGYPSLKFSIIRIRIRNNRILNFTIRIRIRTTRISGFYGSDRIGYRIG</sequence>
<organism evidence="1 2">
    <name type="scientific">Eutrema salsugineum</name>
    <name type="common">Saltwater cress</name>
    <name type="synonym">Sisymbrium salsugineum</name>
    <dbReference type="NCBI Taxonomy" id="72664"/>
    <lineage>
        <taxon>Eukaryota</taxon>
        <taxon>Viridiplantae</taxon>
        <taxon>Streptophyta</taxon>
        <taxon>Embryophyta</taxon>
        <taxon>Tracheophyta</taxon>
        <taxon>Spermatophyta</taxon>
        <taxon>Magnoliopsida</taxon>
        <taxon>eudicotyledons</taxon>
        <taxon>Gunneridae</taxon>
        <taxon>Pentapetalae</taxon>
        <taxon>rosids</taxon>
        <taxon>malvids</taxon>
        <taxon>Brassicales</taxon>
        <taxon>Brassicaceae</taxon>
        <taxon>Eutremeae</taxon>
        <taxon>Eutrema</taxon>
    </lineage>
</organism>
<dbReference type="Gramene" id="ESQ44878">
    <property type="protein sequence ID" value="ESQ44878"/>
    <property type="gene ID" value="EUTSA_v10010310mg"/>
</dbReference>
<dbReference type="AlphaFoldDB" id="V4LYA1"/>
<dbReference type="Proteomes" id="UP000030689">
    <property type="component" value="Unassembled WGS sequence"/>
</dbReference>
<proteinExistence type="predicted"/>
<protein>
    <submittedName>
        <fullName evidence="1">Uncharacterized protein</fullName>
    </submittedName>
</protein>
<reference evidence="1 2" key="1">
    <citation type="journal article" date="2013" name="Front. Plant Sci.">
        <title>The Reference Genome of the Halophytic Plant Eutrema salsugineum.</title>
        <authorList>
            <person name="Yang R."/>
            <person name="Jarvis D.E."/>
            <person name="Chen H."/>
            <person name="Beilstein M.A."/>
            <person name="Grimwood J."/>
            <person name="Jenkins J."/>
            <person name="Shu S."/>
            <person name="Prochnik S."/>
            <person name="Xin M."/>
            <person name="Ma C."/>
            <person name="Schmutz J."/>
            <person name="Wing R.A."/>
            <person name="Mitchell-Olds T."/>
            <person name="Schumaker K.S."/>
            <person name="Wang X."/>
        </authorList>
    </citation>
    <scope>NUCLEOTIDE SEQUENCE [LARGE SCALE GENOMIC DNA]</scope>
</reference>
<name>V4LYA1_EUTSA</name>
<dbReference type="InterPro" id="IPR006873">
    <property type="entry name" value="DUF620"/>
</dbReference>
<gene>
    <name evidence="1" type="ORF">EUTSA_v10010310mg</name>
</gene>
<evidence type="ECO:0000313" key="1">
    <source>
        <dbReference type="EMBL" id="ESQ44878.1"/>
    </source>
</evidence>
<dbReference type="STRING" id="72664.V4LYA1"/>